<proteinExistence type="predicted"/>
<accession>A0AAE0NI48</accession>
<evidence type="ECO:0000313" key="2">
    <source>
        <dbReference type="Proteomes" id="UP001285441"/>
    </source>
</evidence>
<dbReference type="Proteomes" id="UP001285441">
    <property type="component" value="Unassembled WGS sequence"/>
</dbReference>
<evidence type="ECO:0000313" key="1">
    <source>
        <dbReference type="EMBL" id="KAK3381919.1"/>
    </source>
</evidence>
<protein>
    <submittedName>
        <fullName evidence="1">Uncharacterized protein</fullName>
    </submittedName>
</protein>
<name>A0AAE0NI48_9PEZI</name>
<dbReference type="EMBL" id="JAULSW010000005">
    <property type="protein sequence ID" value="KAK3381919.1"/>
    <property type="molecule type" value="Genomic_DNA"/>
</dbReference>
<organism evidence="1 2">
    <name type="scientific">Podospora didyma</name>
    <dbReference type="NCBI Taxonomy" id="330526"/>
    <lineage>
        <taxon>Eukaryota</taxon>
        <taxon>Fungi</taxon>
        <taxon>Dikarya</taxon>
        <taxon>Ascomycota</taxon>
        <taxon>Pezizomycotina</taxon>
        <taxon>Sordariomycetes</taxon>
        <taxon>Sordariomycetidae</taxon>
        <taxon>Sordariales</taxon>
        <taxon>Podosporaceae</taxon>
        <taxon>Podospora</taxon>
    </lineage>
</organism>
<keyword evidence="2" id="KW-1185">Reference proteome</keyword>
<reference evidence="1" key="1">
    <citation type="journal article" date="2023" name="Mol. Phylogenet. Evol.">
        <title>Genome-scale phylogeny and comparative genomics of the fungal order Sordariales.</title>
        <authorList>
            <person name="Hensen N."/>
            <person name="Bonometti L."/>
            <person name="Westerberg I."/>
            <person name="Brannstrom I.O."/>
            <person name="Guillou S."/>
            <person name="Cros-Aarteil S."/>
            <person name="Calhoun S."/>
            <person name="Haridas S."/>
            <person name="Kuo A."/>
            <person name="Mondo S."/>
            <person name="Pangilinan J."/>
            <person name="Riley R."/>
            <person name="LaButti K."/>
            <person name="Andreopoulos B."/>
            <person name="Lipzen A."/>
            <person name="Chen C."/>
            <person name="Yan M."/>
            <person name="Daum C."/>
            <person name="Ng V."/>
            <person name="Clum A."/>
            <person name="Steindorff A."/>
            <person name="Ohm R.A."/>
            <person name="Martin F."/>
            <person name="Silar P."/>
            <person name="Natvig D.O."/>
            <person name="Lalanne C."/>
            <person name="Gautier V."/>
            <person name="Ament-Velasquez S.L."/>
            <person name="Kruys A."/>
            <person name="Hutchinson M.I."/>
            <person name="Powell A.J."/>
            <person name="Barry K."/>
            <person name="Miller A.N."/>
            <person name="Grigoriev I.V."/>
            <person name="Debuchy R."/>
            <person name="Gladieux P."/>
            <person name="Hiltunen Thoren M."/>
            <person name="Johannesson H."/>
        </authorList>
    </citation>
    <scope>NUCLEOTIDE SEQUENCE</scope>
    <source>
        <strain evidence="1">CBS 232.78</strain>
    </source>
</reference>
<dbReference type="AlphaFoldDB" id="A0AAE0NI48"/>
<gene>
    <name evidence="1" type="ORF">B0H63DRAFT_511627</name>
</gene>
<comment type="caution">
    <text evidence="1">The sequence shown here is derived from an EMBL/GenBank/DDBJ whole genome shotgun (WGS) entry which is preliminary data.</text>
</comment>
<reference evidence="1" key="2">
    <citation type="submission" date="2023-06" db="EMBL/GenBank/DDBJ databases">
        <authorList>
            <consortium name="Lawrence Berkeley National Laboratory"/>
            <person name="Haridas S."/>
            <person name="Hensen N."/>
            <person name="Bonometti L."/>
            <person name="Westerberg I."/>
            <person name="Brannstrom I.O."/>
            <person name="Guillou S."/>
            <person name="Cros-Aarteil S."/>
            <person name="Calhoun S."/>
            <person name="Kuo A."/>
            <person name="Mondo S."/>
            <person name="Pangilinan J."/>
            <person name="Riley R."/>
            <person name="LaButti K."/>
            <person name="Andreopoulos B."/>
            <person name="Lipzen A."/>
            <person name="Chen C."/>
            <person name="Yanf M."/>
            <person name="Daum C."/>
            <person name="Ng V."/>
            <person name="Clum A."/>
            <person name="Steindorff A."/>
            <person name="Ohm R."/>
            <person name="Martin F."/>
            <person name="Silar P."/>
            <person name="Natvig D."/>
            <person name="Lalanne C."/>
            <person name="Gautier V."/>
            <person name="Ament-velasquez S.L."/>
            <person name="Kruys A."/>
            <person name="Hutchinson M.I."/>
            <person name="Powell A.J."/>
            <person name="Barry K."/>
            <person name="Miller A.N."/>
            <person name="Grigoriev I.V."/>
            <person name="Debuchy R."/>
            <person name="Gladieux P."/>
            <person name="Thoren M.H."/>
            <person name="Johannesson H."/>
        </authorList>
    </citation>
    <scope>NUCLEOTIDE SEQUENCE</scope>
    <source>
        <strain evidence="1">CBS 232.78</strain>
    </source>
</reference>
<sequence>MASSTYTDNTIPLRAAHDPSQITDFGAALCEVKHMVYEIDSYRDQPDKRIASWAMVVSDMNHDLHAILHDLQEAASLFHAFLSRRPSRCWKQFQNKNSLPVVGWGPDVLEAIESELTSVNYVVAILAADTDGQLLTEYARRFGDHQHREGDPEWDSESLYDADDERKKYLDEVSKIFNSAAEKACQVRKFFVRAHEEQFFTLRDGPPEVRDFKRFTKYMFTRMFRRVGHRVKGTAYCVRGITVTTELRIMYS</sequence>